<dbReference type="RefSeq" id="WP_209664381.1">
    <property type="nucleotide sequence ID" value="NZ_JAGGMS010000001.1"/>
</dbReference>
<accession>A0ABS4PPV6</accession>
<keyword evidence="4" id="KW-1185">Reference proteome</keyword>
<feature type="compositionally biased region" description="Gly residues" evidence="1">
    <location>
        <begin position="233"/>
        <end position="246"/>
    </location>
</feature>
<feature type="region of interest" description="Disordered" evidence="1">
    <location>
        <begin position="154"/>
        <end position="309"/>
    </location>
</feature>
<evidence type="ECO:0000256" key="1">
    <source>
        <dbReference type="SAM" id="MobiDB-lite"/>
    </source>
</evidence>
<feature type="compositionally biased region" description="Low complexity" evidence="1">
    <location>
        <begin position="250"/>
        <end position="262"/>
    </location>
</feature>
<dbReference type="PANTHER" id="PTHR43662:SF3">
    <property type="entry name" value="DOMAIN PROTEIN, PUTATIVE (AFU_ORTHOLOGUE AFUA_6G11970)-RELATED"/>
    <property type="match status" value="1"/>
</dbReference>
<protein>
    <recommendedName>
        <fullName evidence="2">DUF1996 domain-containing protein</fullName>
    </recommendedName>
</protein>
<sequence>MARDSYEGRHRVSRKAKLTTGGLGLAVLTVGALAVFTTTGSPPQASADNPDQSQFVDITTVEPNVNEPEAQEGASGGTFTVDCGRNENGHFNPDNFIAQPGVRNGAQHLHDYVGNLSTDADSNNQSLQAAGTTCANGDKSAYFWPVVRIDTDDAAEGEAEQQQDNAEEAQAEQAGQSGNRNQDGRQAGNQDEQAAEPDAADAGAADAGAQEQDGQAADEQGAQEQGAQNQRGRGQGGQDQNGGQGDDQGQEQPGDQGDQNQGGDQGQDGDQGQGGDENGGGQEEDPALPPQDENGELPGNEGEIQRPAKVDITFRGSPVTEVEAMPKFLRVLYGDAKVTTNGPGNAQESWTCSGFEDQVRIDKYTICPEGSDVMRVHDFPSCWDGENIDSANHRTHIVYPNENGQCEDGFTAVPQLRISLTYEIPREIQVAGQYKVDAFPEEDHNPFSDHDDFANVMSNAIMNRVVDCINSGRTCNE</sequence>
<feature type="compositionally biased region" description="Acidic residues" evidence="1">
    <location>
        <begin position="154"/>
        <end position="170"/>
    </location>
</feature>
<dbReference type="EMBL" id="JAGGMS010000001">
    <property type="protein sequence ID" value="MBP2180894.1"/>
    <property type="molecule type" value="Genomic_DNA"/>
</dbReference>
<proteinExistence type="predicted"/>
<dbReference type="InterPro" id="IPR018535">
    <property type="entry name" value="DUF1996"/>
</dbReference>
<evidence type="ECO:0000259" key="2">
    <source>
        <dbReference type="Pfam" id="PF09362"/>
    </source>
</evidence>
<dbReference type="Pfam" id="PF09362">
    <property type="entry name" value="DUF1996"/>
    <property type="match status" value="1"/>
</dbReference>
<dbReference type="Proteomes" id="UP000741013">
    <property type="component" value="Unassembled WGS sequence"/>
</dbReference>
<feature type="domain" description="DUF1996" evidence="2">
    <location>
        <begin position="319"/>
        <end position="455"/>
    </location>
</feature>
<evidence type="ECO:0000313" key="3">
    <source>
        <dbReference type="EMBL" id="MBP2180894.1"/>
    </source>
</evidence>
<evidence type="ECO:0000313" key="4">
    <source>
        <dbReference type="Proteomes" id="UP000741013"/>
    </source>
</evidence>
<dbReference type="PANTHER" id="PTHR43662">
    <property type="match status" value="1"/>
</dbReference>
<organism evidence="3 4">
    <name type="scientific">Amycolatopsis magusensis</name>
    <dbReference type="NCBI Taxonomy" id="882444"/>
    <lineage>
        <taxon>Bacteria</taxon>
        <taxon>Bacillati</taxon>
        <taxon>Actinomycetota</taxon>
        <taxon>Actinomycetes</taxon>
        <taxon>Pseudonocardiales</taxon>
        <taxon>Pseudonocardiaceae</taxon>
        <taxon>Amycolatopsis</taxon>
    </lineage>
</organism>
<comment type="caution">
    <text evidence="3">The sequence shown here is derived from an EMBL/GenBank/DDBJ whole genome shotgun (WGS) entry which is preliminary data.</text>
</comment>
<feature type="compositionally biased region" description="Low complexity" evidence="1">
    <location>
        <begin position="200"/>
        <end position="232"/>
    </location>
</feature>
<name>A0ABS4PPV6_9PSEU</name>
<feature type="compositionally biased region" description="Gly residues" evidence="1">
    <location>
        <begin position="263"/>
        <end position="281"/>
    </location>
</feature>
<gene>
    <name evidence="3" type="ORF">JOM49_002420</name>
</gene>
<reference evidence="3 4" key="1">
    <citation type="submission" date="2021-03" db="EMBL/GenBank/DDBJ databases">
        <title>Sequencing the genomes of 1000 actinobacteria strains.</title>
        <authorList>
            <person name="Klenk H.-P."/>
        </authorList>
    </citation>
    <scope>NUCLEOTIDE SEQUENCE [LARGE SCALE GENOMIC DNA]</scope>
    <source>
        <strain evidence="3 4">DSM 45510</strain>
    </source>
</reference>